<dbReference type="Gene3D" id="3.40.50.11720">
    <property type="entry name" value="3-Deoxy-D-manno-octulosonic-acid transferase, N-terminal domain"/>
    <property type="match status" value="1"/>
</dbReference>
<dbReference type="Gene3D" id="3.40.50.2000">
    <property type="entry name" value="Glycogen Phosphorylase B"/>
    <property type="match status" value="1"/>
</dbReference>
<keyword evidence="2" id="KW-0448">Lipopolysaccharide biosynthesis</keyword>
<comment type="caution">
    <text evidence="4">The sequence shown here is derived from an EMBL/GenBank/DDBJ whole genome shotgun (WGS) entry which is preliminary data.</text>
</comment>
<sequence length="401" mass="44872">MGLYPYLRFRYREGFGDRIGKPDLEQFEKLKSRPIWVHGVSVGEVQAAFPLILQARRYGYDESILISTVTSTGKSMAEKLLSGLVDGHFYYPWDVPWVIRRLLDCLKPKAYIGLETEIWPFLLHELKKRNVPSFLVNGRFSDRSFKKACRAVDFWRETLECFSKILVRSTSDADKLFRLGVDTGRVRIIGDIKIDALLFRKGYVDSKELKKRLNVNESDICFVAGSTHEGEETVVLEAFGMVKGEVPSSKLILVPRHPERARGVCALACNKFVACLSSEVKPNWDVLIVDEVGVLFELYSLAAGAFVGGSLVPKGGQNVLEPACFGVPIAFGPHMEDFSLPAVELERLGVARVIRGEKDLAQAWLNAIKFDAGLREKAVQYVESLGGASKLAWEEIASHLK</sequence>
<dbReference type="GO" id="GO:0016740">
    <property type="term" value="F:transferase activity"/>
    <property type="evidence" value="ECO:0007669"/>
    <property type="project" value="UniProtKB-KW"/>
</dbReference>
<comment type="pathway">
    <text evidence="2">Bacterial outer membrane biogenesis; LPS core biosynthesis.</text>
</comment>
<dbReference type="InterPro" id="IPR038107">
    <property type="entry name" value="Glycos_transf_N_sf"/>
</dbReference>
<dbReference type="Proteomes" id="UP000185093">
    <property type="component" value="Unassembled WGS sequence"/>
</dbReference>
<comment type="subcellular location">
    <subcellularLocation>
        <location evidence="2">Cell membrane</location>
    </subcellularLocation>
</comment>
<name>A0ABY1JCC1_9BACT</name>
<comment type="function">
    <text evidence="2">Involved in lipopolysaccharide (LPS) biosynthesis. Catalyzes the transfer of 3-deoxy-D-manno-octulosonate (Kdo) residue(s) from CMP-Kdo to lipid IV(A), the tetraacyldisaccharide-1,4'-bisphosphate precursor of lipid A.</text>
</comment>
<evidence type="ECO:0000259" key="3">
    <source>
        <dbReference type="Pfam" id="PF04413"/>
    </source>
</evidence>
<dbReference type="EMBL" id="FSQZ01000001">
    <property type="protein sequence ID" value="SIN65588.1"/>
    <property type="molecule type" value="Genomic_DNA"/>
</dbReference>
<dbReference type="InterPro" id="IPR039901">
    <property type="entry name" value="Kdotransferase"/>
</dbReference>
<dbReference type="RefSeq" id="WP_074199331.1">
    <property type="nucleotide sequence ID" value="NZ_FSQZ01000001.1"/>
</dbReference>
<dbReference type="PANTHER" id="PTHR42755:SF1">
    <property type="entry name" value="3-DEOXY-D-MANNO-OCTULOSONIC ACID TRANSFERASE, MITOCHONDRIAL-RELATED"/>
    <property type="match status" value="1"/>
</dbReference>
<dbReference type="InterPro" id="IPR007507">
    <property type="entry name" value="Glycos_transf_N"/>
</dbReference>
<organism evidence="4 5">
    <name type="scientific">Acetomicrobium flavidum</name>
    <dbReference type="NCBI Taxonomy" id="49896"/>
    <lineage>
        <taxon>Bacteria</taxon>
        <taxon>Thermotogati</taxon>
        <taxon>Synergistota</taxon>
        <taxon>Synergistia</taxon>
        <taxon>Synergistales</taxon>
        <taxon>Acetomicrobiaceae</taxon>
        <taxon>Acetomicrobium</taxon>
    </lineage>
</organism>
<reference evidence="4 5" key="1">
    <citation type="submission" date="2016-11" db="EMBL/GenBank/DDBJ databases">
        <authorList>
            <person name="Varghese N."/>
            <person name="Submissions S."/>
        </authorList>
    </citation>
    <scope>NUCLEOTIDE SEQUENCE [LARGE SCALE GENOMIC DNA]</scope>
    <source>
        <strain evidence="4 5">DSM 20664</strain>
    </source>
</reference>
<keyword evidence="2" id="KW-0472">Membrane</keyword>
<comment type="similarity">
    <text evidence="2">Belongs to the glycosyltransferase group 1 family.</text>
</comment>
<evidence type="ECO:0000256" key="1">
    <source>
        <dbReference type="ARBA" id="ARBA00022679"/>
    </source>
</evidence>
<evidence type="ECO:0000256" key="2">
    <source>
        <dbReference type="RuleBase" id="RU365103"/>
    </source>
</evidence>
<keyword evidence="5" id="KW-1185">Reference proteome</keyword>
<keyword evidence="1 2" id="KW-0808">Transferase</keyword>
<proteinExistence type="inferred from homology"/>
<evidence type="ECO:0000313" key="5">
    <source>
        <dbReference type="Proteomes" id="UP000185093"/>
    </source>
</evidence>
<protein>
    <recommendedName>
        <fullName evidence="2">3-deoxy-D-manno-octulosonic acid transferase</fullName>
        <shortName evidence="2">Kdo transferase</shortName>
        <ecNumber evidence="2">2.4.99.12</ecNumber>
    </recommendedName>
    <alternativeName>
        <fullName evidence="2">Lipid IV(A) 3-deoxy-D-manno-octulosonic acid transferase</fullName>
    </alternativeName>
</protein>
<evidence type="ECO:0000313" key="4">
    <source>
        <dbReference type="EMBL" id="SIN65588.1"/>
    </source>
</evidence>
<accession>A0ABY1JCC1</accession>
<dbReference type="PANTHER" id="PTHR42755">
    <property type="entry name" value="3-DEOXY-MANNO-OCTULOSONATE CYTIDYLYLTRANSFERASE"/>
    <property type="match status" value="1"/>
</dbReference>
<dbReference type="SUPFAM" id="SSF53756">
    <property type="entry name" value="UDP-Glycosyltransferase/glycogen phosphorylase"/>
    <property type="match status" value="1"/>
</dbReference>
<gene>
    <name evidence="4" type="ORF">SAMN05444368_0783</name>
</gene>
<dbReference type="Pfam" id="PF04413">
    <property type="entry name" value="Glycos_transf_N"/>
    <property type="match status" value="1"/>
</dbReference>
<keyword evidence="2" id="KW-1003">Cell membrane</keyword>
<dbReference type="EC" id="2.4.99.12" evidence="2"/>
<feature type="domain" description="3-deoxy-D-manno-octulosonic-acid transferase N-terminal" evidence="3">
    <location>
        <begin position="18"/>
        <end position="195"/>
    </location>
</feature>
<comment type="catalytic activity">
    <reaction evidence="2">
        <text>lipid IVA (E. coli) + CMP-3-deoxy-beta-D-manno-octulosonate = alpha-Kdo-(2-&gt;6)-lipid IVA (E. coli) + CMP + H(+)</text>
        <dbReference type="Rhea" id="RHEA:28066"/>
        <dbReference type="ChEBI" id="CHEBI:15378"/>
        <dbReference type="ChEBI" id="CHEBI:58603"/>
        <dbReference type="ChEBI" id="CHEBI:60364"/>
        <dbReference type="ChEBI" id="CHEBI:60377"/>
        <dbReference type="ChEBI" id="CHEBI:85987"/>
        <dbReference type="EC" id="2.4.99.12"/>
    </reaction>
</comment>